<name>A0A5S6QMM4_TRIMR</name>
<accession>A0A5S6QMM4</accession>
<dbReference type="Proteomes" id="UP000046395">
    <property type="component" value="Unassembled WGS sequence"/>
</dbReference>
<proteinExistence type="predicted"/>
<reference evidence="2" key="1">
    <citation type="submission" date="2019-12" db="UniProtKB">
        <authorList>
            <consortium name="WormBaseParasite"/>
        </authorList>
    </citation>
    <scope>IDENTIFICATION</scope>
</reference>
<keyword evidence="1" id="KW-1185">Reference proteome</keyword>
<dbReference type="AlphaFoldDB" id="A0A5S6QMM4"/>
<organism evidence="1 2">
    <name type="scientific">Trichuris muris</name>
    <name type="common">Mouse whipworm</name>
    <dbReference type="NCBI Taxonomy" id="70415"/>
    <lineage>
        <taxon>Eukaryota</taxon>
        <taxon>Metazoa</taxon>
        <taxon>Ecdysozoa</taxon>
        <taxon>Nematoda</taxon>
        <taxon>Enoplea</taxon>
        <taxon>Dorylaimia</taxon>
        <taxon>Trichinellida</taxon>
        <taxon>Trichuridae</taxon>
        <taxon>Trichuris</taxon>
    </lineage>
</organism>
<dbReference type="WBParaSite" id="TMUE_2000008591.1">
    <property type="protein sequence ID" value="TMUE_2000008591.1"/>
    <property type="gene ID" value="WBGene00300334"/>
</dbReference>
<evidence type="ECO:0000313" key="2">
    <source>
        <dbReference type="WBParaSite" id="TMUE_2000008591.1"/>
    </source>
</evidence>
<sequence>MTFYPSTLDDASMPTSLYVESPLETASEENRLHALLAASARSGDGCLKLSAVTSSIRCFADKLLYAEKLLECFVASIGPTARSPLMFKLSCCRAFCSGSFTSAKVFFH</sequence>
<evidence type="ECO:0000313" key="1">
    <source>
        <dbReference type="Proteomes" id="UP000046395"/>
    </source>
</evidence>
<protein>
    <submittedName>
        <fullName evidence="2">Uncharacterized protein</fullName>
    </submittedName>
</protein>